<dbReference type="OrthoDB" id="5541786at2759"/>
<dbReference type="Proteomes" id="UP000677228">
    <property type="component" value="Unassembled WGS sequence"/>
</dbReference>
<evidence type="ECO:0000256" key="5">
    <source>
        <dbReference type="ARBA" id="ARBA00023136"/>
    </source>
</evidence>
<organism evidence="9 13">
    <name type="scientific">Didymodactylos carnosus</name>
    <dbReference type="NCBI Taxonomy" id="1234261"/>
    <lineage>
        <taxon>Eukaryota</taxon>
        <taxon>Metazoa</taxon>
        <taxon>Spiralia</taxon>
        <taxon>Gnathifera</taxon>
        <taxon>Rotifera</taxon>
        <taxon>Eurotatoria</taxon>
        <taxon>Bdelloidea</taxon>
        <taxon>Philodinida</taxon>
        <taxon>Philodinidae</taxon>
        <taxon>Didymodactylos</taxon>
    </lineage>
</organism>
<dbReference type="GO" id="GO:0006888">
    <property type="term" value="P:endoplasmic reticulum to Golgi vesicle-mediated transport"/>
    <property type="evidence" value="ECO:0007669"/>
    <property type="project" value="TreeGrafter"/>
</dbReference>
<dbReference type="InterPro" id="IPR045888">
    <property type="entry name" value="Erv"/>
</dbReference>
<dbReference type="Pfam" id="PF13850">
    <property type="entry name" value="ERGIC_N"/>
    <property type="match status" value="1"/>
</dbReference>
<keyword evidence="5 6" id="KW-0472">Membrane</keyword>
<dbReference type="InterPro" id="IPR039542">
    <property type="entry name" value="Erv_N"/>
</dbReference>
<feature type="transmembrane region" description="Helical" evidence="6">
    <location>
        <begin position="38"/>
        <end position="57"/>
    </location>
</feature>
<keyword evidence="4 6" id="KW-1133">Transmembrane helix</keyword>
<keyword evidence="3 6" id="KW-0812">Transmembrane</keyword>
<comment type="caution">
    <text evidence="9">The sequence shown here is derived from an EMBL/GenBank/DDBJ whole genome shotgun (WGS) entry which is preliminary data.</text>
</comment>
<dbReference type="GO" id="GO:0030134">
    <property type="term" value="C:COPII-coated ER to Golgi transport vesicle"/>
    <property type="evidence" value="ECO:0007669"/>
    <property type="project" value="TreeGrafter"/>
</dbReference>
<evidence type="ECO:0000313" key="10">
    <source>
        <dbReference type="EMBL" id="CAF1019355.1"/>
    </source>
</evidence>
<dbReference type="EMBL" id="CAJNOQ010000041">
    <property type="protein sequence ID" value="CAF0745660.1"/>
    <property type="molecule type" value="Genomic_DNA"/>
</dbReference>
<dbReference type="EMBL" id="CAJOBA010006943">
    <property type="protein sequence ID" value="CAF3788033.1"/>
    <property type="molecule type" value="Genomic_DNA"/>
</dbReference>
<dbReference type="EMBL" id="CAJNOK010006934">
    <property type="protein sequence ID" value="CAF1019355.1"/>
    <property type="molecule type" value="Genomic_DNA"/>
</dbReference>
<evidence type="ECO:0000313" key="12">
    <source>
        <dbReference type="EMBL" id="CAF3788033.1"/>
    </source>
</evidence>
<feature type="domain" description="Endoplasmic reticulum vesicle transporter C-terminal" evidence="7">
    <location>
        <begin position="160"/>
        <end position="303"/>
    </location>
</feature>
<evidence type="ECO:0000313" key="9">
    <source>
        <dbReference type="EMBL" id="CAF0745660.1"/>
    </source>
</evidence>
<evidence type="ECO:0000256" key="3">
    <source>
        <dbReference type="ARBA" id="ARBA00022692"/>
    </source>
</evidence>
<evidence type="ECO:0000256" key="2">
    <source>
        <dbReference type="ARBA" id="ARBA00005648"/>
    </source>
</evidence>
<dbReference type="EMBL" id="CAJOBC010000041">
    <property type="protein sequence ID" value="CAF3524394.1"/>
    <property type="molecule type" value="Genomic_DNA"/>
</dbReference>
<evidence type="ECO:0000259" key="8">
    <source>
        <dbReference type="Pfam" id="PF13850"/>
    </source>
</evidence>
<dbReference type="AlphaFoldDB" id="A0A813NYQ3"/>
<dbReference type="PANTHER" id="PTHR10984:SF30">
    <property type="entry name" value="ENDOPLASMIC RETICULUM-GOLGI INTERMEDIATE COMPARTMENT PROTEIN 2"/>
    <property type="match status" value="1"/>
</dbReference>
<accession>A0A813NYQ3</accession>
<feature type="transmembrane region" description="Helical" evidence="6">
    <location>
        <begin position="282"/>
        <end position="307"/>
    </location>
</feature>
<comment type="similarity">
    <text evidence="2">Belongs to the ERGIC family.</text>
</comment>
<dbReference type="GO" id="GO:0005783">
    <property type="term" value="C:endoplasmic reticulum"/>
    <property type="evidence" value="ECO:0007669"/>
    <property type="project" value="TreeGrafter"/>
</dbReference>
<keyword evidence="13" id="KW-1185">Reference proteome</keyword>
<dbReference type="Proteomes" id="UP000663829">
    <property type="component" value="Unassembled WGS sequence"/>
</dbReference>
<dbReference type="InterPro" id="IPR012936">
    <property type="entry name" value="Erv_C"/>
</dbReference>
<evidence type="ECO:0000313" key="11">
    <source>
        <dbReference type="EMBL" id="CAF3524394.1"/>
    </source>
</evidence>
<protein>
    <recommendedName>
        <fullName evidence="14">Endoplasmic reticulum-Golgi intermediate compartment protein 2</fullName>
    </recommendedName>
</protein>
<reference evidence="9" key="1">
    <citation type="submission" date="2021-02" db="EMBL/GenBank/DDBJ databases">
        <authorList>
            <person name="Nowell W R."/>
        </authorList>
    </citation>
    <scope>NUCLEOTIDE SEQUENCE</scope>
</reference>
<feature type="domain" description="Endoplasmic reticulum vesicle transporter N-terminal" evidence="8">
    <location>
        <begin position="15"/>
        <end position="102"/>
    </location>
</feature>
<sequence>MLRQRRKPITPIELVKDCDAFVKVENDLKEPTTTGGTIAVLTATVVLCLIFIHIVSFRNTLLKYDYSVDWDHESKLKINIDLTVATQCALIGSDVLDVTNRNPLEAGKLDEEDTWFQLSAKQAKVFKKLQLGNEILRKQYHAIHDIVWLTGYNAHNEELPKRSFSLFGSHAHLSPLGIDSAMNFSHRIDHFSFGQPSPGLVQPLNGDLKLSNMSNQIYQYFIEVVPTVVQTRHANVETYQYAVTERSRTINHDSGSHGIPGIFVRYEISPMKITVKEVNRSYWFLLVEIGGIIGGVFATSGMIHSFISIMYESIYKKCEKTHCEINETVVVAKNDIGITPESSVVI</sequence>
<dbReference type="Proteomes" id="UP000682733">
    <property type="component" value="Unassembled WGS sequence"/>
</dbReference>
<comment type="subcellular location">
    <subcellularLocation>
        <location evidence="1">Endoplasmic reticulum-Golgi intermediate compartment membrane</location>
        <topology evidence="1">Multi-pass membrane protein</topology>
    </subcellularLocation>
</comment>
<evidence type="ECO:0008006" key="14">
    <source>
        <dbReference type="Google" id="ProtNLM"/>
    </source>
</evidence>
<evidence type="ECO:0000259" key="7">
    <source>
        <dbReference type="Pfam" id="PF07970"/>
    </source>
</evidence>
<proteinExistence type="inferred from homology"/>
<dbReference type="PANTHER" id="PTHR10984">
    <property type="entry name" value="ENDOPLASMIC RETICULUM-GOLGI INTERMEDIATE COMPARTMENT PROTEIN"/>
    <property type="match status" value="1"/>
</dbReference>
<evidence type="ECO:0000256" key="1">
    <source>
        <dbReference type="ARBA" id="ARBA00004457"/>
    </source>
</evidence>
<name>A0A813NYQ3_9BILA</name>
<dbReference type="GO" id="GO:0006890">
    <property type="term" value="P:retrograde vesicle-mediated transport, Golgi to endoplasmic reticulum"/>
    <property type="evidence" value="ECO:0007669"/>
    <property type="project" value="TreeGrafter"/>
</dbReference>
<evidence type="ECO:0000256" key="4">
    <source>
        <dbReference type="ARBA" id="ARBA00022989"/>
    </source>
</evidence>
<dbReference type="GO" id="GO:0033116">
    <property type="term" value="C:endoplasmic reticulum-Golgi intermediate compartment membrane"/>
    <property type="evidence" value="ECO:0007669"/>
    <property type="project" value="UniProtKB-SubCell"/>
</dbReference>
<evidence type="ECO:0000256" key="6">
    <source>
        <dbReference type="SAM" id="Phobius"/>
    </source>
</evidence>
<dbReference type="Pfam" id="PF07970">
    <property type="entry name" value="COPIIcoated_ERV"/>
    <property type="match status" value="1"/>
</dbReference>
<dbReference type="Proteomes" id="UP000681722">
    <property type="component" value="Unassembled WGS sequence"/>
</dbReference>
<evidence type="ECO:0000313" key="13">
    <source>
        <dbReference type="Proteomes" id="UP000663829"/>
    </source>
</evidence>
<gene>
    <name evidence="9" type="ORF">GPM918_LOCUS522</name>
    <name evidence="10" type="ORF">OVA965_LOCUS15425</name>
    <name evidence="11" type="ORF">SRO942_LOCUS523</name>
    <name evidence="12" type="ORF">TMI583_LOCUS15431</name>
</gene>